<sequence length="118" mass="13042">MSVFIDGAHIRAVPGYLTRQFEKIMGHVEPDGRAPRHFAVAPNISTSNVDAVRAALRAQGWIPGRDFSVFSDGDSALKGAVISAARQKITHVLDWFHISMRVRHIEQAFEASVSWSQS</sequence>
<reference evidence="1 2" key="1">
    <citation type="submission" date="2018-08" db="EMBL/GenBank/DDBJ databases">
        <title>Genome sequence of Methylocystis hirsuta CSC1, a methanotroph able to accumulate PHAs.</title>
        <authorList>
            <person name="Bordel S."/>
            <person name="Rodriguez E."/>
            <person name="Gancedo J."/>
            <person name="Munoz R."/>
        </authorList>
    </citation>
    <scope>NUCLEOTIDE SEQUENCE [LARGE SCALE GENOMIC DNA]</scope>
    <source>
        <strain evidence="1 2">CSC1</strain>
    </source>
</reference>
<evidence type="ECO:0000313" key="2">
    <source>
        <dbReference type="Proteomes" id="UP000268623"/>
    </source>
</evidence>
<evidence type="ECO:0000313" key="1">
    <source>
        <dbReference type="EMBL" id="RNJ48110.1"/>
    </source>
</evidence>
<comment type="caution">
    <text evidence="1">The sequence shown here is derived from an EMBL/GenBank/DDBJ whole genome shotgun (WGS) entry which is preliminary data.</text>
</comment>
<name>A0A3M9XMK7_9HYPH</name>
<accession>A0A3M9XMK7</accession>
<gene>
    <name evidence="1" type="ORF">D1O30_19990</name>
</gene>
<dbReference type="AlphaFoldDB" id="A0A3M9XMK7"/>
<dbReference type="EMBL" id="QWDD01000003">
    <property type="protein sequence ID" value="RNJ48110.1"/>
    <property type="molecule type" value="Genomic_DNA"/>
</dbReference>
<dbReference type="Proteomes" id="UP000268623">
    <property type="component" value="Unassembled WGS sequence"/>
</dbReference>
<proteinExistence type="predicted"/>
<dbReference type="OrthoDB" id="8089897at2"/>
<organism evidence="1 2">
    <name type="scientific">Methylocystis hirsuta</name>
    <dbReference type="NCBI Taxonomy" id="369798"/>
    <lineage>
        <taxon>Bacteria</taxon>
        <taxon>Pseudomonadati</taxon>
        <taxon>Pseudomonadota</taxon>
        <taxon>Alphaproteobacteria</taxon>
        <taxon>Hyphomicrobiales</taxon>
        <taxon>Methylocystaceae</taxon>
        <taxon>Methylocystis</taxon>
    </lineage>
</organism>
<keyword evidence="2" id="KW-1185">Reference proteome</keyword>
<protein>
    <submittedName>
        <fullName evidence="1">Uncharacterized protein</fullName>
    </submittedName>
</protein>